<sequence length="142" mass="16542">MEWEKVVDKIRDLILGEIREELRDFKATVSGQPSGFALAIQSINARMESIESRQSNIESELRDIRRAIYETNKRIDELRVELKTEIMQNTQRIDDTNKRIDDLFIEVANIRGDLNKALSQKEVIDDLITRVQRLEDRVLTAA</sequence>
<dbReference type="Gene3D" id="3.90.20.10">
    <property type="match status" value="1"/>
</dbReference>
<evidence type="ECO:0000313" key="2">
    <source>
        <dbReference type="EMBL" id="GAQ94549.1"/>
    </source>
</evidence>
<keyword evidence="1" id="KW-0175">Coiled coil</keyword>
<feature type="coiled-coil region" evidence="1">
    <location>
        <begin position="40"/>
        <end position="81"/>
    </location>
</feature>
<keyword evidence="3" id="KW-1185">Reference proteome</keyword>
<comment type="caution">
    <text evidence="2">The sequence shown here is derived from an EMBL/GenBank/DDBJ whole genome shotgun (WGS) entry which is preliminary data.</text>
</comment>
<dbReference type="EMBL" id="BCNO01000001">
    <property type="protein sequence ID" value="GAQ94549.1"/>
    <property type="molecule type" value="Genomic_DNA"/>
</dbReference>
<accession>A0A0U9HXQ7</accession>
<dbReference type="RefSeq" id="WP_059175990.1">
    <property type="nucleotide sequence ID" value="NZ_BCNO01000001.1"/>
</dbReference>
<organism evidence="2 3">
    <name type="scientific">Thermodesulfovibrio aggregans</name>
    <dbReference type="NCBI Taxonomy" id="86166"/>
    <lineage>
        <taxon>Bacteria</taxon>
        <taxon>Pseudomonadati</taxon>
        <taxon>Nitrospirota</taxon>
        <taxon>Thermodesulfovibrionia</taxon>
        <taxon>Thermodesulfovibrionales</taxon>
        <taxon>Thermodesulfovibrionaceae</taxon>
        <taxon>Thermodesulfovibrio</taxon>
    </lineage>
</organism>
<evidence type="ECO:0000256" key="1">
    <source>
        <dbReference type="SAM" id="Coils"/>
    </source>
</evidence>
<evidence type="ECO:0000313" key="3">
    <source>
        <dbReference type="Proteomes" id="UP000054976"/>
    </source>
</evidence>
<name>A0A0U9HXQ7_9BACT</name>
<dbReference type="OrthoDB" id="9553620at2"/>
<dbReference type="AlphaFoldDB" id="A0A0U9HXQ7"/>
<reference evidence="3" key="1">
    <citation type="submission" date="2016-01" db="EMBL/GenBank/DDBJ databases">
        <title>Draft genome sequence of Thermodesulfovibrio aggregans strain TGE-P1.</title>
        <authorList>
            <person name="Sekiguchi Y."/>
            <person name="Ohashi A."/>
            <person name="Matsuura N."/>
            <person name="Tourlousse M.D."/>
        </authorList>
    </citation>
    <scope>NUCLEOTIDE SEQUENCE [LARGE SCALE GENOMIC DNA]</scope>
    <source>
        <strain evidence="3">TGE-P1</strain>
    </source>
</reference>
<dbReference type="Proteomes" id="UP000054976">
    <property type="component" value="Unassembled WGS sequence"/>
</dbReference>
<gene>
    <name evidence="2" type="ORF">TAGGR_1733</name>
</gene>
<dbReference type="STRING" id="86166.TAGGR_1733"/>
<protein>
    <submittedName>
        <fullName evidence="2">Uncharacterized protein</fullName>
    </submittedName>
</protein>
<proteinExistence type="predicted"/>